<dbReference type="Pfam" id="PF03788">
    <property type="entry name" value="LrgA"/>
    <property type="match status" value="1"/>
</dbReference>
<keyword evidence="4 6" id="KW-1133">Transmembrane helix</keyword>
<keyword evidence="2" id="KW-1003">Cell membrane</keyword>
<feature type="transmembrane region" description="Helical" evidence="6">
    <location>
        <begin position="93"/>
        <end position="114"/>
    </location>
</feature>
<organism evidence="7 8">
    <name type="scientific">Brevibacillus reuszeri</name>
    <dbReference type="NCBI Taxonomy" id="54915"/>
    <lineage>
        <taxon>Bacteria</taxon>
        <taxon>Bacillati</taxon>
        <taxon>Bacillota</taxon>
        <taxon>Bacilli</taxon>
        <taxon>Bacillales</taxon>
        <taxon>Paenibacillaceae</taxon>
        <taxon>Brevibacillus</taxon>
    </lineage>
</organism>
<evidence type="ECO:0000256" key="4">
    <source>
        <dbReference type="ARBA" id="ARBA00022989"/>
    </source>
</evidence>
<reference evidence="7 8" key="1">
    <citation type="submission" date="2019-06" db="EMBL/GenBank/DDBJ databases">
        <title>Whole genome shotgun sequence of Brevibacillus reuszeri NBRC 15719.</title>
        <authorList>
            <person name="Hosoyama A."/>
            <person name="Uohara A."/>
            <person name="Ohji S."/>
            <person name="Ichikawa N."/>
        </authorList>
    </citation>
    <scope>NUCLEOTIDE SEQUENCE [LARGE SCALE GENOMIC DNA]</scope>
    <source>
        <strain evidence="7 8">NBRC 15719</strain>
    </source>
</reference>
<evidence type="ECO:0000256" key="6">
    <source>
        <dbReference type="SAM" id="Phobius"/>
    </source>
</evidence>
<keyword evidence="3 6" id="KW-0812">Transmembrane</keyword>
<name>A0ABQ0TIW0_9BACL</name>
<feature type="transmembrane region" description="Helical" evidence="6">
    <location>
        <begin position="65"/>
        <end position="87"/>
    </location>
</feature>
<evidence type="ECO:0000256" key="1">
    <source>
        <dbReference type="ARBA" id="ARBA00004651"/>
    </source>
</evidence>
<dbReference type="Proteomes" id="UP000319578">
    <property type="component" value="Unassembled WGS sequence"/>
</dbReference>
<keyword evidence="5 6" id="KW-0472">Membrane</keyword>
<protein>
    <submittedName>
        <fullName evidence="7">Holin-like protein CidA</fullName>
    </submittedName>
</protein>
<evidence type="ECO:0000256" key="5">
    <source>
        <dbReference type="ARBA" id="ARBA00023136"/>
    </source>
</evidence>
<comment type="caution">
    <text evidence="7">The sequence shown here is derived from an EMBL/GenBank/DDBJ whole genome shotgun (WGS) entry which is preliminary data.</text>
</comment>
<comment type="subcellular location">
    <subcellularLocation>
        <location evidence="1">Cell membrane</location>
        <topology evidence="1">Multi-pass membrane protein</topology>
    </subcellularLocation>
</comment>
<dbReference type="InterPro" id="IPR005538">
    <property type="entry name" value="LrgA/CidA"/>
</dbReference>
<evidence type="ECO:0000256" key="3">
    <source>
        <dbReference type="ARBA" id="ARBA00022692"/>
    </source>
</evidence>
<gene>
    <name evidence="7" type="primary">cidA_1</name>
    <name evidence="7" type="ORF">BRE01_15600</name>
</gene>
<evidence type="ECO:0000313" key="7">
    <source>
        <dbReference type="EMBL" id="GED67858.1"/>
    </source>
</evidence>
<dbReference type="PANTHER" id="PTHR33931:SF2">
    <property type="entry name" value="HOLIN-LIKE PROTEIN CIDA"/>
    <property type="match status" value="1"/>
</dbReference>
<sequence>MVSMKKWLSALLQIGLLLGFTWLGKGVAYGLHLPIPGSLIGLLLLFLCLHLGWVRLQWVEAGATLLFSQMILFFVPSLVGIMQYPWLFGIKGLLVLIVVVSGSALVMVSTGAVAERVFNSKRGEVKQRDPVENM</sequence>
<evidence type="ECO:0000256" key="2">
    <source>
        <dbReference type="ARBA" id="ARBA00022475"/>
    </source>
</evidence>
<dbReference type="PANTHER" id="PTHR33931">
    <property type="entry name" value="HOLIN-LIKE PROTEIN CIDA-RELATED"/>
    <property type="match status" value="1"/>
</dbReference>
<evidence type="ECO:0000313" key="8">
    <source>
        <dbReference type="Proteomes" id="UP000319578"/>
    </source>
</evidence>
<accession>A0ABQ0TIW0</accession>
<keyword evidence="8" id="KW-1185">Reference proteome</keyword>
<feature type="transmembrane region" description="Helical" evidence="6">
    <location>
        <begin position="33"/>
        <end position="53"/>
    </location>
</feature>
<proteinExistence type="predicted"/>
<dbReference type="EMBL" id="BJON01000006">
    <property type="protein sequence ID" value="GED67858.1"/>
    <property type="molecule type" value="Genomic_DNA"/>
</dbReference>